<dbReference type="Proteomes" id="UP000245119">
    <property type="component" value="Linkage Group LG6"/>
</dbReference>
<keyword evidence="3" id="KW-1185">Reference proteome</keyword>
<proteinExistence type="predicted"/>
<evidence type="ECO:0000313" key="3">
    <source>
        <dbReference type="Proteomes" id="UP000245119"/>
    </source>
</evidence>
<reference evidence="2 3" key="1">
    <citation type="submission" date="2018-04" db="EMBL/GenBank/DDBJ databases">
        <title>The genome of golden apple snail Pomacea canaliculata provides insight into stress tolerance and invasive adaptation.</title>
        <authorList>
            <person name="Liu C."/>
            <person name="Liu B."/>
            <person name="Ren Y."/>
            <person name="Zhang Y."/>
            <person name="Wang H."/>
            <person name="Li S."/>
            <person name="Jiang F."/>
            <person name="Yin L."/>
            <person name="Zhang G."/>
            <person name="Qian W."/>
            <person name="Fan W."/>
        </authorList>
    </citation>
    <scope>NUCLEOTIDE SEQUENCE [LARGE SCALE GENOMIC DNA]</scope>
    <source>
        <strain evidence="2">SZHN2017</strain>
        <tissue evidence="2">Muscle</tissue>
    </source>
</reference>
<evidence type="ECO:0000256" key="1">
    <source>
        <dbReference type="SAM" id="MobiDB-lite"/>
    </source>
</evidence>
<organism evidence="2 3">
    <name type="scientific">Pomacea canaliculata</name>
    <name type="common">Golden apple snail</name>
    <dbReference type="NCBI Taxonomy" id="400727"/>
    <lineage>
        <taxon>Eukaryota</taxon>
        <taxon>Metazoa</taxon>
        <taxon>Spiralia</taxon>
        <taxon>Lophotrochozoa</taxon>
        <taxon>Mollusca</taxon>
        <taxon>Gastropoda</taxon>
        <taxon>Caenogastropoda</taxon>
        <taxon>Architaenioglossa</taxon>
        <taxon>Ampullarioidea</taxon>
        <taxon>Ampullariidae</taxon>
        <taxon>Pomacea</taxon>
    </lineage>
</organism>
<dbReference type="EMBL" id="PZQS01000006">
    <property type="protein sequence ID" value="PVD28529.1"/>
    <property type="molecule type" value="Genomic_DNA"/>
</dbReference>
<accession>A0A2T7P532</accession>
<sequence>MRVESDFTAVLHERIRLTPEAINNDSNNPPGAARHGPRDPHEGLQPEAKWTKQTNRQMYNIFLQPNQQMNR</sequence>
<evidence type="ECO:0000313" key="2">
    <source>
        <dbReference type="EMBL" id="PVD28529.1"/>
    </source>
</evidence>
<comment type="caution">
    <text evidence="2">The sequence shown here is derived from an EMBL/GenBank/DDBJ whole genome shotgun (WGS) entry which is preliminary data.</text>
</comment>
<gene>
    <name evidence="2" type="ORF">C0Q70_11117</name>
</gene>
<protein>
    <submittedName>
        <fullName evidence="2">Uncharacterized protein</fullName>
    </submittedName>
</protein>
<feature type="region of interest" description="Disordered" evidence="1">
    <location>
        <begin position="18"/>
        <end position="55"/>
    </location>
</feature>
<name>A0A2T7P532_POMCA</name>
<dbReference type="AlphaFoldDB" id="A0A2T7P532"/>